<dbReference type="RefSeq" id="WP_183884265.1">
    <property type="nucleotide sequence ID" value="NZ_JACHCE010000008.1"/>
</dbReference>
<protein>
    <recommendedName>
        <fullName evidence="1">Methyltransferase type 11 domain-containing protein</fullName>
    </recommendedName>
</protein>
<evidence type="ECO:0000259" key="1">
    <source>
        <dbReference type="Pfam" id="PF08241"/>
    </source>
</evidence>
<name>A0A7W8ZQQ1_9SPHI</name>
<sequence>MKNKLYKEFASYYADVTNDRDFKNQLELILNTYAPGNPCRSFLELFAGQSLHSVEALKKAGIDVWAIDSSTEMKKIALAEGFQNHAQYIVGDLPEAILASPEHIKFDCITCLYNGLSILDIGNVFQLLKNCRQKLNDNGKLFVEMHDIFLITEYLSNPQINYTEVTNAKGEQIKYAWPSGKIKWTPYNYRAEVPVQFLIQSPSSQRTDTIEFTSYDHIYSTEHIIFLASLIGFEARILTEDPSWTEFFGSSIILELSIRKDTLKSGIDEE</sequence>
<accession>A0A7W8ZQQ1</accession>
<feature type="domain" description="Methyltransferase type 11" evidence="1">
    <location>
        <begin position="54"/>
        <end position="143"/>
    </location>
</feature>
<evidence type="ECO:0000313" key="3">
    <source>
        <dbReference type="Proteomes" id="UP000537204"/>
    </source>
</evidence>
<dbReference type="CDD" id="cd02440">
    <property type="entry name" value="AdoMet_MTases"/>
    <property type="match status" value="1"/>
</dbReference>
<dbReference type="SUPFAM" id="SSF53335">
    <property type="entry name" value="S-adenosyl-L-methionine-dependent methyltransferases"/>
    <property type="match status" value="1"/>
</dbReference>
<dbReference type="AlphaFoldDB" id="A0A7W8ZQQ1"/>
<dbReference type="GO" id="GO:0008757">
    <property type="term" value="F:S-adenosylmethionine-dependent methyltransferase activity"/>
    <property type="evidence" value="ECO:0007669"/>
    <property type="project" value="InterPro"/>
</dbReference>
<organism evidence="2 3">
    <name type="scientific">Pedobacter cryoconitis</name>
    <dbReference type="NCBI Taxonomy" id="188932"/>
    <lineage>
        <taxon>Bacteria</taxon>
        <taxon>Pseudomonadati</taxon>
        <taxon>Bacteroidota</taxon>
        <taxon>Sphingobacteriia</taxon>
        <taxon>Sphingobacteriales</taxon>
        <taxon>Sphingobacteriaceae</taxon>
        <taxon>Pedobacter</taxon>
    </lineage>
</organism>
<comment type="caution">
    <text evidence="2">The sequence shown here is derived from an EMBL/GenBank/DDBJ whole genome shotgun (WGS) entry which is preliminary data.</text>
</comment>
<dbReference type="InterPro" id="IPR029063">
    <property type="entry name" value="SAM-dependent_MTases_sf"/>
</dbReference>
<gene>
    <name evidence="2" type="ORF">HDE68_004378</name>
</gene>
<evidence type="ECO:0000313" key="2">
    <source>
        <dbReference type="EMBL" id="MBB5638449.1"/>
    </source>
</evidence>
<dbReference type="Pfam" id="PF08241">
    <property type="entry name" value="Methyltransf_11"/>
    <property type="match status" value="1"/>
</dbReference>
<proteinExistence type="predicted"/>
<dbReference type="EMBL" id="JACHCE010000008">
    <property type="protein sequence ID" value="MBB5638449.1"/>
    <property type="molecule type" value="Genomic_DNA"/>
</dbReference>
<dbReference type="Proteomes" id="UP000537204">
    <property type="component" value="Unassembled WGS sequence"/>
</dbReference>
<reference evidence="2 3" key="1">
    <citation type="submission" date="2020-08" db="EMBL/GenBank/DDBJ databases">
        <title>Genomic Encyclopedia of Type Strains, Phase IV (KMG-V): Genome sequencing to study the core and pangenomes of soil and plant-associated prokaryotes.</title>
        <authorList>
            <person name="Whitman W."/>
        </authorList>
    </citation>
    <scope>NUCLEOTIDE SEQUENCE [LARGE SCALE GENOMIC DNA]</scope>
    <source>
        <strain evidence="2 3">S3M1</strain>
    </source>
</reference>
<dbReference type="InterPro" id="IPR013216">
    <property type="entry name" value="Methyltransf_11"/>
</dbReference>
<dbReference type="Gene3D" id="3.40.50.150">
    <property type="entry name" value="Vaccinia Virus protein VP39"/>
    <property type="match status" value="1"/>
</dbReference>